<sequence length="139" mass="15837">MRGARPSHFRFPALHQKPKSNPTFEKSHKPMSFTGALALSSLSPFPSLEARILSLGDRFSAIDYLWRDCPLFSGLSFSLQRPFPISIPFSLYSFCQARTRLIVPGNPFPSLALLSPFHMDAIEKEIFVRPRPFRRLISK</sequence>
<organism evidence="1 2">
    <name type="scientific">Persea americana</name>
    <name type="common">Avocado</name>
    <dbReference type="NCBI Taxonomy" id="3435"/>
    <lineage>
        <taxon>Eukaryota</taxon>
        <taxon>Viridiplantae</taxon>
        <taxon>Streptophyta</taxon>
        <taxon>Embryophyta</taxon>
        <taxon>Tracheophyta</taxon>
        <taxon>Spermatophyta</taxon>
        <taxon>Magnoliopsida</taxon>
        <taxon>Magnoliidae</taxon>
        <taxon>Laurales</taxon>
        <taxon>Lauraceae</taxon>
        <taxon>Persea</taxon>
    </lineage>
</organism>
<reference evidence="1 2" key="1">
    <citation type="journal article" date="2022" name="Hortic Res">
        <title>A haplotype resolved chromosomal level avocado genome allows analysis of novel avocado genes.</title>
        <authorList>
            <person name="Nath O."/>
            <person name="Fletcher S.J."/>
            <person name="Hayward A."/>
            <person name="Shaw L.M."/>
            <person name="Masouleh A.K."/>
            <person name="Furtado A."/>
            <person name="Henry R.J."/>
            <person name="Mitter N."/>
        </authorList>
    </citation>
    <scope>NUCLEOTIDE SEQUENCE [LARGE SCALE GENOMIC DNA]</scope>
    <source>
        <strain evidence="2">cv. Hass</strain>
    </source>
</reference>
<accession>A0ACC2M2R1</accession>
<keyword evidence="2" id="KW-1185">Reference proteome</keyword>
<evidence type="ECO:0000313" key="2">
    <source>
        <dbReference type="Proteomes" id="UP001234297"/>
    </source>
</evidence>
<protein>
    <submittedName>
        <fullName evidence="1">Uncharacterized protein</fullName>
    </submittedName>
</protein>
<dbReference type="EMBL" id="CM056813">
    <property type="protein sequence ID" value="KAJ8639606.1"/>
    <property type="molecule type" value="Genomic_DNA"/>
</dbReference>
<gene>
    <name evidence="1" type="ORF">MRB53_016300</name>
</gene>
<proteinExistence type="predicted"/>
<name>A0ACC2M2R1_PERAE</name>
<dbReference type="Proteomes" id="UP001234297">
    <property type="component" value="Chromosome 5"/>
</dbReference>
<comment type="caution">
    <text evidence="1">The sequence shown here is derived from an EMBL/GenBank/DDBJ whole genome shotgun (WGS) entry which is preliminary data.</text>
</comment>
<evidence type="ECO:0000313" key="1">
    <source>
        <dbReference type="EMBL" id="KAJ8639606.1"/>
    </source>
</evidence>